<dbReference type="InterPro" id="IPR001078">
    <property type="entry name" value="2-oxoacid_DH_actylTfrase"/>
</dbReference>
<dbReference type="GO" id="GO:0045252">
    <property type="term" value="C:oxoglutarate dehydrogenase complex"/>
    <property type="evidence" value="ECO:0007669"/>
    <property type="project" value="InterPro"/>
</dbReference>
<dbReference type="EnsemblMetazoa" id="G12941.11">
    <property type="protein sequence ID" value="G12941.11:cds"/>
    <property type="gene ID" value="G12941"/>
</dbReference>
<evidence type="ECO:0000313" key="19">
    <source>
        <dbReference type="Proteomes" id="UP000005408"/>
    </source>
</evidence>
<evidence type="ECO:0000259" key="17">
    <source>
        <dbReference type="PROSITE" id="PS50968"/>
    </source>
</evidence>
<accession>A0A8W8I7C5</accession>
<dbReference type="PANTHER" id="PTHR43416:SF5">
    <property type="entry name" value="DIHYDROLIPOYLLYSINE-RESIDUE SUCCINYLTRANSFERASE COMPONENT OF 2-OXOGLUTARATE DEHYDROGENASE COMPLEX, MITOCHONDRIAL"/>
    <property type="match status" value="1"/>
</dbReference>
<evidence type="ECO:0000256" key="13">
    <source>
        <dbReference type="ARBA" id="ARBA00031331"/>
    </source>
</evidence>
<evidence type="ECO:0000256" key="2">
    <source>
        <dbReference type="ARBA" id="ARBA00004173"/>
    </source>
</evidence>
<sequence length="492" mass="53997">MRRGQRETHEHNQREATLTIVAALCLFVYLDGSKMAGMLTQGRRVVPQIFRNFSGYSVICRGIKNTRQVHNVLGAGQKTDFPLAEYQKTKAWSRNFHVASVLYQEIKEVKCPGFSESISEGDVRWEKAVGDFVQEDEPLGEVETDKTGVPVLSPYTGVIVELLVEDGATVKAHQPLMKIDVSAKGDAPAKKAPASEKPPPAAEPPKEPAKPAEAAQSSSSGPIPTTPPPPPPVPKEPMSSYPTSSVKVTPFEGSTSQGGARTETRTKITRIRQKTAQRLKESQNTCAALTTFQECDMSNLMEWRKTYKDQFEKKHGVKLGMMSPFIKAAAFALKNQPAVNAVIDGNEIVYRDYVDISVAVAAPKGLVVPVIRNVETLSYAEVEKAILEYGEKAKKNMLAIEDMEGGTFSISNGGVFGSLFGTPIINQPQSAILGIHTIKKRPVVVNDQIVIRPIMILALTYDHRLIDGREAVTFLMDIKRAIEDPRVMLLDV</sequence>
<feature type="compositionally biased region" description="Polar residues" evidence="16">
    <location>
        <begin position="243"/>
        <end position="259"/>
    </location>
</feature>
<dbReference type="PROSITE" id="PS50968">
    <property type="entry name" value="BIOTINYL_LIPOYL"/>
    <property type="match status" value="1"/>
</dbReference>
<name>A0A8W8I7C5_MAGGI</name>
<dbReference type="Gene3D" id="3.30.559.10">
    <property type="entry name" value="Chloramphenicol acetyltransferase-like domain"/>
    <property type="match status" value="1"/>
</dbReference>
<dbReference type="InterPro" id="IPR050537">
    <property type="entry name" value="2-oxoacid_dehydrogenase"/>
</dbReference>
<dbReference type="Pfam" id="PF00198">
    <property type="entry name" value="2-oxoacid_dh"/>
    <property type="match status" value="1"/>
</dbReference>
<keyword evidence="8" id="KW-0808">Transferase</keyword>
<dbReference type="Proteomes" id="UP000005408">
    <property type="component" value="Unassembled WGS sequence"/>
</dbReference>
<dbReference type="AlphaFoldDB" id="A0A8W8I7C5"/>
<keyword evidence="12" id="KW-0012">Acyltransferase</keyword>
<evidence type="ECO:0000256" key="9">
    <source>
        <dbReference type="ARBA" id="ARBA00022823"/>
    </source>
</evidence>
<evidence type="ECO:0000256" key="4">
    <source>
        <dbReference type="ARBA" id="ARBA00007317"/>
    </source>
</evidence>
<proteinExistence type="inferred from homology"/>
<comment type="function">
    <text evidence="15">Dihydrolipoamide succinyltransferase (E2) component of the 2-oxoglutarate dehydrogenase complex. The 2-oxoglutarate dehydrogenase complex catalyzes the overall conversion of 2-oxoglutarate to succinyl-CoA and CO(2). The 2-oxoglutarate dehydrogenase complex is mainly active in the mitochondrion. A fraction of the 2-oxoglutarate dehydrogenase complex also localizes in the nucleus and is required for lysine succinylation of histones: associates with KAT2A on chromatin and provides succinyl-CoA to histone succinyltransferase KAT2A.</text>
</comment>
<dbReference type="SUPFAM" id="SSF51230">
    <property type="entry name" value="Single hybrid motif"/>
    <property type="match status" value="1"/>
</dbReference>
<comment type="pathway">
    <text evidence="3">Amino-acid degradation; L-lysine degradation via saccharopine pathway; glutaryl-CoA from L-lysine: step 6/6.</text>
</comment>
<keyword evidence="10" id="KW-0809">Transit peptide</keyword>
<evidence type="ECO:0000256" key="12">
    <source>
        <dbReference type="ARBA" id="ARBA00023315"/>
    </source>
</evidence>
<evidence type="ECO:0000256" key="16">
    <source>
        <dbReference type="SAM" id="MobiDB-lite"/>
    </source>
</evidence>
<dbReference type="GO" id="GO:0006099">
    <property type="term" value="P:tricarboxylic acid cycle"/>
    <property type="evidence" value="ECO:0007669"/>
    <property type="project" value="UniProtKB-KW"/>
</dbReference>
<dbReference type="GO" id="GO:0005739">
    <property type="term" value="C:mitochondrion"/>
    <property type="evidence" value="ECO:0007669"/>
    <property type="project" value="UniProtKB-SubCell"/>
</dbReference>
<protein>
    <recommendedName>
        <fullName evidence="6">Dihydrolipoyllysine-residue succinyltransferase component of 2-oxoglutarate dehydrogenase complex, mitochondrial</fullName>
        <ecNumber evidence="5">2.3.1.61</ecNumber>
    </recommendedName>
    <alternativeName>
        <fullName evidence="14">2-oxoglutarate dehydrogenase complex component E2</fullName>
    </alternativeName>
    <alternativeName>
        <fullName evidence="13">E2K</fullName>
    </alternativeName>
</protein>
<comment type="similarity">
    <text evidence="4">Belongs to the 2-oxoacid dehydrogenase family.</text>
</comment>
<dbReference type="CDD" id="cd06849">
    <property type="entry name" value="lipoyl_domain"/>
    <property type="match status" value="1"/>
</dbReference>
<evidence type="ECO:0000256" key="1">
    <source>
        <dbReference type="ARBA" id="ARBA00001938"/>
    </source>
</evidence>
<feature type="compositionally biased region" description="Low complexity" evidence="16">
    <location>
        <begin position="211"/>
        <end position="223"/>
    </location>
</feature>
<evidence type="ECO:0000256" key="15">
    <source>
        <dbReference type="ARBA" id="ARBA00046046"/>
    </source>
</evidence>
<evidence type="ECO:0000256" key="10">
    <source>
        <dbReference type="ARBA" id="ARBA00022946"/>
    </source>
</evidence>
<feature type="domain" description="Lipoyl-binding" evidence="17">
    <location>
        <begin position="106"/>
        <end position="180"/>
    </location>
</feature>
<dbReference type="Pfam" id="PF00364">
    <property type="entry name" value="Biotin_lipoyl"/>
    <property type="match status" value="1"/>
</dbReference>
<dbReference type="FunFam" id="3.30.559.10:FF:000006">
    <property type="entry name" value="Dihydrolipoyllysine-residue succinyltransferase component of 2-oxoglutarate dehydrogenase complex, mitochondrial"/>
    <property type="match status" value="1"/>
</dbReference>
<evidence type="ECO:0000256" key="3">
    <source>
        <dbReference type="ARBA" id="ARBA00005145"/>
    </source>
</evidence>
<keyword evidence="19" id="KW-1185">Reference proteome</keyword>
<feature type="region of interest" description="Disordered" evidence="16">
    <location>
        <begin position="183"/>
        <end position="266"/>
    </location>
</feature>
<dbReference type="InterPro" id="IPR011053">
    <property type="entry name" value="Single_hybrid_motif"/>
</dbReference>
<dbReference type="Gene3D" id="2.40.50.100">
    <property type="match status" value="1"/>
</dbReference>
<dbReference type="InterPro" id="IPR023213">
    <property type="entry name" value="CAT-like_dom_sf"/>
</dbReference>
<dbReference type="SUPFAM" id="SSF52777">
    <property type="entry name" value="CoA-dependent acyltransferases"/>
    <property type="match status" value="1"/>
</dbReference>
<dbReference type="InterPro" id="IPR006255">
    <property type="entry name" value="SucB"/>
</dbReference>
<evidence type="ECO:0000256" key="14">
    <source>
        <dbReference type="ARBA" id="ARBA00032406"/>
    </source>
</evidence>
<evidence type="ECO:0000256" key="5">
    <source>
        <dbReference type="ARBA" id="ARBA00012945"/>
    </source>
</evidence>
<evidence type="ECO:0000256" key="6">
    <source>
        <dbReference type="ARBA" id="ARBA00020294"/>
    </source>
</evidence>
<keyword evidence="7" id="KW-0816">Tricarboxylic acid cycle</keyword>
<evidence type="ECO:0000256" key="7">
    <source>
        <dbReference type="ARBA" id="ARBA00022532"/>
    </source>
</evidence>
<comment type="cofactor">
    <cofactor evidence="1">
        <name>(R)-lipoate</name>
        <dbReference type="ChEBI" id="CHEBI:83088"/>
    </cofactor>
</comment>
<feature type="compositionally biased region" description="Pro residues" evidence="16">
    <location>
        <begin position="224"/>
        <end position="235"/>
    </location>
</feature>
<evidence type="ECO:0000256" key="8">
    <source>
        <dbReference type="ARBA" id="ARBA00022679"/>
    </source>
</evidence>
<keyword evidence="11" id="KW-0496">Mitochondrion</keyword>
<dbReference type="InterPro" id="IPR000089">
    <property type="entry name" value="Biotin_lipoyl"/>
</dbReference>
<reference evidence="18" key="1">
    <citation type="submission" date="2022-08" db="UniProtKB">
        <authorList>
            <consortium name="EnsemblMetazoa"/>
        </authorList>
    </citation>
    <scope>IDENTIFICATION</scope>
    <source>
        <strain evidence="18">05x7-T-G4-1.051#20</strain>
    </source>
</reference>
<keyword evidence="9" id="KW-0450">Lipoyl</keyword>
<dbReference type="NCBIfam" id="TIGR01347">
    <property type="entry name" value="sucB"/>
    <property type="match status" value="1"/>
</dbReference>
<organism evidence="18 19">
    <name type="scientific">Magallana gigas</name>
    <name type="common">Pacific oyster</name>
    <name type="synonym">Crassostrea gigas</name>
    <dbReference type="NCBI Taxonomy" id="29159"/>
    <lineage>
        <taxon>Eukaryota</taxon>
        <taxon>Metazoa</taxon>
        <taxon>Spiralia</taxon>
        <taxon>Lophotrochozoa</taxon>
        <taxon>Mollusca</taxon>
        <taxon>Bivalvia</taxon>
        <taxon>Autobranchia</taxon>
        <taxon>Pteriomorphia</taxon>
        <taxon>Ostreida</taxon>
        <taxon>Ostreoidea</taxon>
        <taxon>Ostreidae</taxon>
        <taxon>Magallana</taxon>
    </lineage>
</organism>
<evidence type="ECO:0000313" key="18">
    <source>
        <dbReference type="EnsemblMetazoa" id="G12941.11:cds"/>
    </source>
</evidence>
<dbReference type="GO" id="GO:0004149">
    <property type="term" value="F:dihydrolipoyllysine-residue succinyltransferase activity"/>
    <property type="evidence" value="ECO:0007669"/>
    <property type="project" value="UniProtKB-EC"/>
</dbReference>
<evidence type="ECO:0000256" key="11">
    <source>
        <dbReference type="ARBA" id="ARBA00023128"/>
    </source>
</evidence>
<dbReference type="EC" id="2.3.1.61" evidence="5"/>
<comment type="subcellular location">
    <subcellularLocation>
        <location evidence="2">Mitochondrion</location>
    </subcellularLocation>
</comment>
<dbReference type="PANTHER" id="PTHR43416">
    <property type="entry name" value="DIHYDROLIPOYLLYSINE-RESIDUE SUCCINYLTRANSFERASE COMPONENT OF 2-OXOGLUTARATE DEHYDROGENASE COMPLEX, MITOCHONDRIAL-RELATED"/>
    <property type="match status" value="1"/>
</dbReference>